<feature type="non-terminal residue" evidence="1">
    <location>
        <position position="82"/>
    </location>
</feature>
<name>A0ACB8RWF9_9AGAM</name>
<protein>
    <submittedName>
        <fullName evidence="1">Uncharacterized protein</fullName>
    </submittedName>
</protein>
<sequence>LYADPRRLRPLQGVYVPYLVSAFETPDGLPCMAMELPHPFAWRTASSALSRRDKKSIVNAYAAIHAQGVLHGYVSLDHMLVG</sequence>
<comment type="caution">
    <text evidence="1">The sequence shown here is derived from an EMBL/GenBank/DDBJ whole genome shotgun (WGS) entry which is preliminary data.</text>
</comment>
<organism evidence="1 2">
    <name type="scientific">Auriscalpium vulgare</name>
    <dbReference type="NCBI Taxonomy" id="40419"/>
    <lineage>
        <taxon>Eukaryota</taxon>
        <taxon>Fungi</taxon>
        <taxon>Dikarya</taxon>
        <taxon>Basidiomycota</taxon>
        <taxon>Agaricomycotina</taxon>
        <taxon>Agaricomycetes</taxon>
        <taxon>Russulales</taxon>
        <taxon>Auriscalpiaceae</taxon>
        <taxon>Auriscalpium</taxon>
    </lineage>
</organism>
<gene>
    <name evidence="1" type="ORF">FA95DRAFT_1462194</name>
</gene>
<reference evidence="1" key="2">
    <citation type="journal article" date="2022" name="New Phytol.">
        <title>Evolutionary transition to the ectomycorrhizal habit in the genomes of a hyperdiverse lineage of mushroom-forming fungi.</title>
        <authorList>
            <person name="Looney B."/>
            <person name="Miyauchi S."/>
            <person name="Morin E."/>
            <person name="Drula E."/>
            <person name="Courty P.E."/>
            <person name="Kohler A."/>
            <person name="Kuo A."/>
            <person name="LaButti K."/>
            <person name="Pangilinan J."/>
            <person name="Lipzen A."/>
            <person name="Riley R."/>
            <person name="Andreopoulos W."/>
            <person name="He G."/>
            <person name="Johnson J."/>
            <person name="Nolan M."/>
            <person name="Tritt A."/>
            <person name="Barry K.W."/>
            <person name="Grigoriev I.V."/>
            <person name="Nagy L.G."/>
            <person name="Hibbett D."/>
            <person name="Henrissat B."/>
            <person name="Matheny P.B."/>
            <person name="Labbe J."/>
            <person name="Martin F.M."/>
        </authorList>
    </citation>
    <scope>NUCLEOTIDE SEQUENCE</scope>
    <source>
        <strain evidence="1">FP105234-sp</strain>
    </source>
</reference>
<dbReference type="EMBL" id="MU275888">
    <property type="protein sequence ID" value="KAI0048359.1"/>
    <property type="molecule type" value="Genomic_DNA"/>
</dbReference>
<reference evidence="1" key="1">
    <citation type="submission" date="2021-02" db="EMBL/GenBank/DDBJ databases">
        <authorList>
            <consortium name="DOE Joint Genome Institute"/>
            <person name="Ahrendt S."/>
            <person name="Looney B.P."/>
            <person name="Miyauchi S."/>
            <person name="Morin E."/>
            <person name="Drula E."/>
            <person name="Courty P.E."/>
            <person name="Chicoki N."/>
            <person name="Fauchery L."/>
            <person name="Kohler A."/>
            <person name="Kuo A."/>
            <person name="Labutti K."/>
            <person name="Pangilinan J."/>
            <person name="Lipzen A."/>
            <person name="Riley R."/>
            <person name="Andreopoulos W."/>
            <person name="He G."/>
            <person name="Johnson J."/>
            <person name="Barry K.W."/>
            <person name="Grigoriev I.V."/>
            <person name="Nagy L."/>
            <person name="Hibbett D."/>
            <person name="Henrissat B."/>
            <person name="Matheny P.B."/>
            <person name="Labbe J."/>
            <person name="Martin F."/>
        </authorList>
    </citation>
    <scope>NUCLEOTIDE SEQUENCE</scope>
    <source>
        <strain evidence="1">FP105234-sp</strain>
    </source>
</reference>
<evidence type="ECO:0000313" key="2">
    <source>
        <dbReference type="Proteomes" id="UP000814033"/>
    </source>
</evidence>
<proteinExistence type="predicted"/>
<keyword evidence="2" id="KW-1185">Reference proteome</keyword>
<dbReference type="Proteomes" id="UP000814033">
    <property type="component" value="Unassembled WGS sequence"/>
</dbReference>
<feature type="non-terminal residue" evidence="1">
    <location>
        <position position="1"/>
    </location>
</feature>
<evidence type="ECO:0000313" key="1">
    <source>
        <dbReference type="EMBL" id="KAI0048359.1"/>
    </source>
</evidence>
<accession>A0ACB8RWF9</accession>